<evidence type="ECO:0000256" key="1">
    <source>
        <dbReference type="SAM" id="MobiDB-lite"/>
    </source>
</evidence>
<reference evidence="2" key="1">
    <citation type="journal article" date="2019" name="Sci. Rep.">
        <title>Draft genome of Tanacetum cinerariifolium, the natural source of mosquito coil.</title>
        <authorList>
            <person name="Yamashiro T."/>
            <person name="Shiraishi A."/>
            <person name="Satake H."/>
            <person name="Nakayama K."/>
        </authorList>
    </citation>
    <scope>NUCLEOTIDE SEQUENCE</scope>
</reference>
<evidence type="ECO:0000313" key="2">
    <source>
        <dbReference type="EMBL" id="GFA31658.1"/>
    </source>
</evidence>
<feature type="non-terminal residue" evidence="2">
    <location>
        <position position="1"/>
    </location>
</feature>
<proteinExistence type="predicted"/>
<name>A0A699JFX1_TANCI</name>
<feature type="region of interest" description="Disordered" evidence="1">
    <location>
        <begin position="1"/>
        <end position="28"/>
    </location>
</feature>
<dbReference type="AlphaFoldDB" id="A0A699JFX1"/>
<comment type="caution">
    <text evidence="2">The sequence shown here is derived from an EMBL/GenBank/DDBJ whole genome shotgun (WGS) entry which is preliminary data.</text>
</comment>
<sequence>KQKYQRGKEEETPATITTDMKDALNDDNPDEYYYEMEVEKQK</sequence>
<protein>
    <submittedName>
        <fullName evidence="2">Uncharacterized protein</fullName>
    </submittedName>
</protein>
<feature type="compositionally biased region" description="Basic and acidic residues" evidence="1">
    <location>
        <begin position="1"/>
        <end position="11"/>
    </location>
</feature>
<dbReference type="EMBL" id="BKCJ010403402">
    <property type="protein sequence ID" value="GFA31658.1"/>
    <property type="molecule type" value="Genomic_DNA"/>
</dbReference>
<accession>A0A699JFX1</accession>
<organism evidence="2">
    <name type="scientific">Tanacetum cinerariifolium</name>
    <name type="common">Dalmatian daisy</name>
    <name type="synonym">Chrysanthemum cinerariifolium</name>
    <dbReference type="NCBI Taxonomy" id="118510"/>
    <lineage>
        <taxon>Eukaryota</taxon>
        <taxon>Viridiplantae</taxon>
        <taxon>Streptophyta</taxon>
        <taxon>Embryophyta</taxon>
        <taxon>Tracheophyta</taxon>
        <taxon>Spermatophyta</taxon>
        <taxon>Magnoliopsida</taxon>
        <taxon>eudicotyledons</taxon>
        <taxon>Gunneridae</taxon>
        <taxon>Pentapetalae</taxon>
        <taxon>asterids</taxon>
        <taxon>campanulids</taxon>
        <taxon>Asterales</taxon>
        <taxon>Asteraceae</taxon>
        <taxon>Asteroideae</taxon>
        <taxon>Anthemideae</taxon>
        <taxon>Anthemidinae</taxon>
        <taxon>Tanacetum</taxon>
    </lineage>
</organism>
<gene>
    <name evidence="2" type="ORF">Tci_603630</name>
</gene>